<dbReference type="PRINTS" id="PR00173">
    <property type="entry name" value="EDTRNSPORT"/>
</dbReference>
<evidence type="ECO:0000256" key="3">
    <source>
        <dbReference type="ARBA" id="ARBA00022475"/>
    </source>
</evidence>
<reference evidence="10 11" key="1">
    <citation type="submission" date="2019-09" db="EMBL/GenBank/DDBJ databases">
        <authorList>
            <person name="Chandra G."/>
            <person name="Truman W A."/>
        </authorList>
    </citation>
    <scope>NUCLEOTIDE SEQUENCE [LARGE SCALE GENOMIC DNA]</scope>
    <source>
        <strain evidence="10">PS723</strain>
    </source>
</reference>
<dbReference type="Proteomes" id="UP000379480">
    <property type="component" value="Unassembled WGS sequence"/>
</dbReference>
<feature type="transmembrane region" description="Helical" evidence="9">
    <location>
        <begin position="82"/>
        <end position="104"/>
    </location>
</feature>
<feature type="transmembrane region" description="Helical" evidence="9">
    <location>
        <begin position="314"/>
        <end position="333"/>
    </location>
</feature>
<keyword evidence="5 9" id="KW-0812">Transmembrane</keyword>
<dbReference type="EMBL" id="CABVHY010000040">
    <property type="protein sequence ID" value="VVO40598.1"/>
    <property type="molecule type" value="Genomic_DNA"/>
</dbReference>
<proteinExistence type="predicted"/>
<protein>
    <submittedName>
        <fullName evidence="10">Aerobic C4-dicarboxylate transport protein</fullName>
    </submittedName>
</protein>
<dbReference type="GO" id="GO:0015366">
    <property type="term" value="F:malate:proton symporter activity"/>
    <property type="evidence" value="ECO:0007669"/>
    <property type="project" value="TreeGrafter"/>
</dbReference>
<gene>
    <name evidence="10" type="primary">dctA</name>
    <name evidence="10" type="ORF">PS723_05801</name>
</gene>
<dbReference type="GO" id="GO:0070778">
    <property type="term" value="P:L-aspartate transmembrane transport"/>
    <property type="evidence" value="ECO:0007669"/>
    <property type="project" value="TreeGrafter"/>
</dbReference>
<evidence type="ECO:0000256" key="4">
    <source>
        <dbReference type="ARBA" id="ARBA00022519"/>
    </source>
</evidence>
<evidence type="ECO:0000256" key="8">
    <source>
        <dbReference type="ARBA" id="ARBA00023136"/>
    </source>
</evidence>
<dbReference type="AlphaFoldDB" id="A0A5E7FLV1"/>
<evidence type="ECO:0000256" key="9">
    <source>
        <dbReference type="SAM" id="Phobius"/>
    </source>
</evidence>
<dbReference type="Gene3D" id="1.10.3860.10">
    <property type="entry name" value="Sodium:dicarboxylate symporter"/>
    <property type="match status" value="1"/>
</dbReference>
<dbReference type="PROSITE" id="PS00714">
    <property type="entry name" value="NA_DICARBOXYL_SYMP_2"/>
    <property type="match status" value="1"/>
</dbReference>
<evidence type="ECO:0000256" key="7">
    <source>
        <dbReference type="ARBA" id="ARBA00022989"/>
    </source>
</evidence>
<keyword evidence="8 9" id="KW-0472">Membrane</keyword>
<keyword evidence="4" id="KW-0997">Cell inner membrane</keyword>
<dbReference type="InterPro" id="IPR018107">
    <property type="entry name" value="Na-dicarboxylate_symporter_CS"/>
</dbReference>
<organism evidence="10 11">
    <name type="scientific">Pseudomonas fluorescens</name>
    <dbReference type="NCBI Taxonomy" id="294"/>
    <lineage>
        <taxon>Bacteria</taxon>
        <taxon>Pseudomonadati</taxon>
        <taxon>Pseudomonadota</taxon>
        <taxon>Gammaproteobacteria</taxon>
        <taxon>Pseudomonadales</taxon>
        <taxon>Pseudomonadaceae</taxon>
        <taxon>Pseudomonas</taxon>
    </lineage>
</organism>
<evidence type="ECO:0000256" key="1">
    <source>
        <dbReference type="ARBA" id="ARBA00004651"/>
    </source>
</evidence>
<dbReference type="PANTHER" id="PTHR42865:SF1">
    <property type="entry name" value="AEROBIC C4-DICARBOXYLATE TRANSPORT PROTEIN"/>
    <property type="match status" value="1"/>
</dbReference>
<feature type="transmembrane region" description="Helical" evidence="9">
    <location>
        <begin position="232"/>
        <end position="260"/>
    </location>
</feature>
<keyword evidence="7 9" id="KW-1133">Transmembrane helix</keyword>
<comment type="subcellular location">
    <subcellularLocation>
        <location evidence="1">Cell membrane</location>
        <topology evidence="1">Multi-pass membrane protein</topology>
    </subcellularLocation>
</comment>
<dbReference type="SUPFAM" id="SSF118215">
    <property type="entry name" value="Proton glutamate symport protein"/>
    <property type="match status" value="1"/>
</dbReference>
<keyword evidence="3" id="KW-1003">Cell membrane</keyword>
<feature type="transmembrane region" description="Helical" evidence="9">
    <location>
        <begin position="151"/>
        <end position="174"/>
    </location>
</feature>
<feature type="transmembrane region" description="Helical" evidence="9">
    <location>
        <begin position="49"/>
        <end position="70"/>
    </location>
</feature>
<dbReference type="GO" id="GO:0015138">
    <property type="term" value="F:fumarate transmembrane transporter activity"/>
    <property type="evidence" value="ECO:0007669"/>
    <property type="project" value="TreeGrafter"/>
</dbReference>
<dbReference type="InterPro" id="IPR001991">
    <property type="entry name" value="Na-dicarboxylate_symporter"/>
</dbReference>
<sequence>MSTSSSAANTGSPLIYSLTFQLFIGLLLGTLVGLLWPHFAAQLNPLAGAFVKLIKMVAGLIVFLTVASGFSQIRKGTGLGRLSAVTLIYFEVISTVALVLGLLLGNLFKPGAGLSIPADGVATVASFAQAGQALSTVDFLLNVIPKTVLDALAGGAMLQILLVALLFGYALFALGERAEPLAQNLRLWTEVSFKVVGVILRLAPIGVFAAVAFTIGKFGLAALLPLIKMIGLVYLGCALMIVLVFASIARLTGFSLWWFIKLIRKELIIAFTTTSSEAALPGLMTKLQEAGCSKSVTGFVVPAGYSFNLDGSSIYLTVAVLFIAQAAGLDLGWSEQLSLLLVFLLTSKGVAGVSGGAFITLAASLTMFPDIPLAGLALILGVDRLMDTMRTLTNVLGNGVATMAIARWMGQRSGDDQAYAALTESGQICKSVLEPIPTSNPVA</sequence>
<keyword evidence="2" id="KW-0813">Transport</keyword>
<name>A0A5E7FLV1_PSEFL</name>
<feature type="transmembrane region" description="Helical" evidence="9">
    <location>
        <begin position="353"/>
        <end position="380"/>
    </location>
</feature>
<dbReference type="PANTHER" id="PTHR42865">
    <property type="entry name" value="PROTON/GLUTAMATE-ASPARTATE SYMPORTER"/>
    <property type="match status" value="1"/>
</dbReference>
<evidence type="ECO:0000256" key="6">
    <source>
        <dbReference type="ARBA" id="ARBA00022847"/>
    </source>
</evidence>
<dbReference type="GO" id="GO:0015141">
    <property type="term" value="F:succinate transmembrane transporter activity"/>
    <property type="evidence" value="ECO:0007669"/>
    <property type="project" value="TreeGrafter"/>
</dbReference>
<keyword evidence="6" id="KW-0769">Symport</keyword>
<evidence type="ECO:0000256" key="2">
    <source>
        <dbReference type="ARBA" id="ARBA00022448"/>
    </source>
</evidence>
<dbReference type="Pfam" id="PF00375">
    <property type="entry name" value="SDF"/>
    <property type="match status" value="1"/>
</dbReference>
<dbReference type="FunFam" id="1.10.3860.10:FF:000001">
    <property type="entry name" value="C4-dicarboxylate transport protein"/>
    <property type="match status" value="1"/>
</dbReference>
<dbReference type="InterPro" id="IPR036458">
    <property type="entry name" value="Na:dicarbo_symporter_sf"/>
</dbReference>
<evidence type="ECO:0000313" key="10">
    <source>
        <dbReference type="EMBL" id="VVO40598.1"/>
    </source>
</evidence>
<evidence type="ECO:0000313" key="11">
    <source>
        <dbReference type="Proteomes" id="UP000379480"/>
    </source>
</evidence>
<dbReference type="GO" id="GO:0005886">
    <property type="term" value="C:plasma membrane"/>
    <property type="evidence" value="ECO:0007669"/>
    <property type="project" value="UniProtKB-SubCell"/>
</dbReference>
<feature type="transmembrane region" description="Helical" evidence="9">
    <location>
        <begin position="195"/>
        <end position="220"/>
    </location>
</feature>
<evidence type="ECO:0000256" key="5">
    <source>
        <dbReference type="ARBA" id="ARBA00022692"/>
    </source>
</evidence>
<feature type="transmembrane region" description="Helical" evidence="9">
    <location>
        <begin position="14"/>
        <end position="37"/>
    </location>
</feature>
<accession>A0A5E7FLV1</accession>
<dbReference type="OrthoDB" id="9766690at2"/>
<dbReference type="RefSeq" id="WP_150807005.1">
    <property type="nucleotide sequence ID" value="NZ_CABVHY010000040.1"/>
</dbReference>